<evidence type="ECO:0000313" key="19">
    <source>
        <dbReference type="EMBL" id="CAL37029.1"/>
    </source>
</evidence>
<evidence type="ECO:0000256" key="18">
    <source>
        <dbReference type="SAM" id="SignalP"/>
    </source>
</evidence>
<accession>A0PDP3</accession>
<feature type="transmembrane region" description="Helical" evidence="17">
    <location>
        <begin position="28"/>
        <end position="49"/>
    </location>
</feature>
<dbReference type="EC" id="7.1.1.2" evidence="3 17"/>
<dbReference type="GO" id="GO:0030964">
    <property type="term" value="C:NADH dehydrogenase complex"/>
    <property type="evidence" value="ECO:0007669"/>
    <property type="project" value="TreeGrafter"/>
</dbReference>
<evidence type="ECO:0000256" key="11">
    <source>
        <dbReference type="ARBA" id="ARBA00023027"/>
    </source>
</evidence>
<keyword evidence="6 17" id="KW-0679">Respiratory chain</keyword>
<dbReference type="GO" id="GO:0016651">
    <property type="term" value="F:oxidoreductase activity, acting on NAD(P)H"/>
    <property type="evidence" value="ECO:0007669"/>
    <property type="project" value="InterPro"/>
</dbReference>
<dbReference type="InterPro" id="IPR001133">
    <property type="entry name" value="NADH_UbQ_OxRdtase_chain4L/K"/>
</dbReference>
<keyword evidence="8 17" id="KW-1278">Translocase</keyword>
<comment type="function">
    <text evidence="15">Core subunit of the mitochondrial membrane respiratory chain NADH dehydrogenase (Complex I) which catalyzes electron transfer from NADH through the respiratory chain, using ubiquinone as an electron acceptor. Part of the enzyme membrane arm which is embedded in the lipid bilayer and involved in proton translocation.</text>
</comment>
<evidence type="ECO:0000256" key="12">
    <source>
        <dbReference type="ARBA" id="ARBA00023075"/>
    </source>
</evidence>
<name>A0PDP3_9SAUR</name>
<dbReference type="AlphaFoldDB" id="A0PDP3"/>
<dbReference type="GO" id="GO:0042773">
    <property type="term" value="P:ATP synthesis coupled electron transport"/>
    <property type="evidence" value="ECO:0007669"/>
    <property type="project" value="UniProtKB-UniRule"/>
</dbReference>
<sequence length="96" mass="10525">MPPILELLTTVFLLSALSLSMQQKHFMYALLCIEAMVLSLFLMMSIYTTNLLNTTGFPMPIILLTLAACEASVGLSLMVSTIRTNGNDLLSNLNLL</sequence>
<evidence type="ECO:0000256" key="2">
    <source>
        <dbReference type="ARBA" id="ARBA00010519"/>
    </source>
</evidence>
<evidence type="ECO:0000256" key="17">
    <source>
        <dbReference type="RuleBase" id="RU004419"/>
    </source>
</evidence>
<protein>
    <recommendedName>
        <fullName evidence="4 17">NADH-ubiquinone oxidoreductase chain 4L</fullName>
        <ecNumber evidence="3 17">7.1.1.2</ecNumber>
    </recommendedName>
</protein>
<keyword evidence="7 17" id="KW-0812">Transmembrane</keyword>
<dbReference type="InterPro" id="IPR039428">
    <property type="entry name" value="NUOK/Mnh_C1-like"/>
</dbReference>
<keyword evidence="5 17" id="KW-0813">Transport</keyword>
<dbReference type="EMBL" id="AM236346">
    <property type="protein sequence ID" value="CAL37029.1"/>
    <property type="molecule type" value="Genomic_DNA"/>
</dbReference>
<comment type="catalytic activity">
    <reaction evidence="16">
        <text>a ubiquinone + NADH + 5 H(+)(in) = a ubiquinol + NAD(+) + 4 H(+)(out)</text>
        <dbReference type="Rhea" id="RHEA:29091"/>
        <dbReference type="Rhea" id="RHEA-COMP:9565"/>
        <dbReference type="Rhea" id="RHEA-COMP:9566"/>
        <dbReference type="ChEBI" id="CHEBI:15378"/>
        <dbReference type="ChEBI" id="CHEBI:16389"/>
        <dbReference type="ChEBI" id="CHEBI:17976"/>
        <dbReference type="ChEBI" id="CHEBI:57540"/>
        <dbReference type="ChEBI" id="CHEBI:57945"/>
        <dbReference type="EC" id="7.1.1.2"/>
    </reaction>
    <physiologicalReaction direction="left-to-right" evidence="16">
        <dbReference type="Rhea" id="RHEA:29092"/>
    </physiologicalReaction>
</comment>
<organism evidence="19">
    <name type="scientific">Anilios australis</name>
    <name type="common">Southern blind snake</name>
    <dbReference type="NCBI Taxonomy" id="71009"/>
    <lineage>
        <taxon>Eukaryota</taxon>
        <taxon>Metazoa</taxon>
        <taxon>Chordata</taxon>
        <taxon>Craniata</taxon>
        <taxon>Vertebrata</taxon>
        <taxon>Euteleostomi</taxon>
        <taxon>Lepidosauria</taxon>
        <taxon>Squamata</taxon>
        <taxon>Bifurcata</taxon>
        <taxon>Unidentata</taxon>
        <taxon>Episquamata</taxon>
        <taxon>Toxicofera</taxon>
        <taxon>Serpentes</taxon>
        <taxon>Typhlopoidea</taxon>
        <taxon>Typhlopidae</taxon>
        <taxon>Anilios</taxon>
    </lineage>
</organism>
<evidence type="ECO:0000256" key="15">
    <source>
        <dbReference type="ARBA" id="ARBA00043911"/>
    </source>
</evidence>
<dbReference type="Pfam" id="PF00420">
    <property type="entry name" value="Oxidored_q2"/>
    <property type="match status" value="1"/>
</dbReference>
<reference evidence="19" key="1">
    <citation type="journal article" date="2006" name="Zool. Scr.">
        <title>A mitogenomic study on the phylogenetic position of snakes.</title>
        <authorList>
            <person name="Douglas D."/>
            <person name="Janke A."/>
            <person name="Arnason U."/>
        </authorList>
    </citation>
    <scope>NUCLEOTIDE SEQUENCE</scope>
</reference>
<keyword evidence="12 17" id="KW-0830">Ubiquinone</keyword>
<proteinExistence type="inferred from homology"/>
<evidence type="ECO:0000256" key="5">
    <source>
        <dbReference type="ARBA" id="ARBA00022448"/>
    </source>
</evidence>
<evidence type="ECO:0000256" key="4">
    <source>
        <dbReference type="ARBA" id="ARBA00016612"/>
    </source>
</evidence>
<evidence type="ECO:0000256" key="9">
    <source>
        <dbReference type="ARBA" id="ARBA00022982"/>
    </source>
</evidence>
<evidence type="ECO:0000256" key="1">
    <source>
        <dbReference type="ARBA" id="ARBA00004225"/>
    </source>
</evidence>
<feature type="chain" id="PRO_5002628177" description="NADH-ubiquinone oxidoreductase chain 4L" evidence="18">
    <location>
        <begin position="21"/>
        <end position="96"/>
    </location>
</feature>
<evidence type="ECO:0000256" key="16">
    <source>
        <dbReference type="ARBA" id="ARBA00048769"/>
    </source>
</evidence>
<evidence type="ECO:0000256" key="8">
    <source>
        <dbReference type="ARBA" id="ARBA00022967"/>
    </source>
</evidence>
<comment type="similarity">
    <text evidence="2 17">Belongs to the complex I subunit 4L family.</text>
</comment>
<keyword evidence="18" id="KW-0732">Signal</keyword>
<feature type="signal peptide" evidence="18">
    <location>
        <begin position="1"/>
        <end position="20"/>
    </location>
</feature>
<keyword evidence="14 17" id="KW-0472">Membrane</keyword>
<keyword evidence="13 17" id="KW-0496">Mitochondrion</keyword>
<feature type="transmembrane region" description="Helical" evidence="17">
    <location>
        <begin position="61"/>
        <end position="82"/>
    </location>
</feature>
<keyword evidence="17" id="KW-0999">Mitochondrion inner membrane</keyword>
<keyword evidence="11 17" id="KW-0520">NAD</keyword>
<evidence type="ECO:0000256" key="6">
    <source>
        <dbReference type="ARBA" id="ARBA00022660"/>
    </source>
</evidence>
<evidence type="ECO:0000256" key="13">
    <source>
        <dbReference type="ARBA" id="ARBA00023128"/>
    </source>
</evidence>
<comment type="subcellular location">
    <subcellularLocation>
        <location evidence="17">Mitochondrion inner membrane</location>
        <topology evidence="17">Multi-pass membrane protein</topology>
    </subcellularLocation>
    <subcellularLocation>
        <location evidence="1">Mitochondrion membrane</location>
        <topology evidence="1">Multi-pass membrane protein</topology>
    </subcellularLocation>
</comment>
<dbReference type="PANTHER" id="PTHR11434">
    <property type="entry name" value="NADH-UBIQUINONE OXIDOREDUCTASE SUBUNIT ND4L"/>
    <property type="match status" value="1"/>
</dbReference>
<evidence type="ECO:0000256" key="14">
    <source>
        <dbReference type="ARBA" id="ARBA00023136"/>
    </source>
</evidence>
<keyword evidence="10 17" id="KW-1133">Transmembrane helix</keyword>
<keyword evidence="9 17" id="KW-0249">Electron transport</keyword>
<reference evidence="19" key="2">
    <citation type="submission" date="2006-03" db="EMBL/GenBank/DDBJ databases">
        <authorList>
            <person name="Douglas D.A."/>
        </authorList>
    </citation>
    <scope>NUCLEOTIDE SEQUENCE</scope>
</reference>
<dbReference type="PANTHER" id="PTHR11434:SF0">
    <property type="entry name" value="NADH-UBIQUINONE OXIDOREDUCTASE CHAIN 4L"/>
    <property type="match status" value="1"/>
</dbReference>
<geneLocation type="mitochondrion" evidence="19"/>
<evidence type="ECO:0000256" key="7">
    <source>
        <dbReference type="ARBA" id="ARBA00022692"/>
    </source>
</evidence>
<gene>
    <name evidence="19" type="primary">nd4L</name>
</gene>
<dbReference type="GO" id="GO:0005743">
    <property type="term" value="C:mitochondrial inner membrane"/>
    <property type="evidence" value="ECO:0007669"/>
    <property type="project" value="UniProtKB-SubCell"/>
</dbReference>
<evidence type="ECO:0000256" key="3">
    <source>
        <dbReference type="ARBA" id="ARBA00012944"/>
    </source>
</evidence>
<evidence type="ECO:0000256" key="10">
    <source>
        <dbReference type="ARBA" id="ARBA00022989"/>
    </source>
</evidence>
<dbReference type="GO" id="GO:0008137">
    <property type="term" value="F:NADH dehydrogenase (ubiquinone) activity"/>
    <property type="evidence" value="ECO:0007669"/>
    <property type="project" value="UniProtKB-EC"/>
</dbReference>
<dbReference type="Gene3D" id="1.10.287.3510">
    <property type="match status" value="1"/>
</dbReference>